<feature type="region of interest" description="Disordered" evidence="1">
    <location>
        <begin position="490"/>
        <end position="515"/>
    </location>
</feature>
<feature type="region of interest" description="Disordered" evidence="1">
    <location>
        <begin position="264"/>
        <end position="298"/>
    </location>
</feature>
<name>A0D2D4_PARTE</name>
<dbReference type="GeneID" id="5030382"/>
<evidence type="ECO:0000256" key="1">
    <source>
        <dbReference type="SAM" id="MobiDB-lite"/>
    </source>
</evidence>
<reference evidence="2 3" key="1">
    <citation type="journal article" date="2006" name="Nature">
        <title>Global trends of whole-genome duplications revealed by the ciliate Paramecium tetraurelia.</title>
        <authorList>
            <consortium name="Genoscope"/>
            <person name="Aury J.-M."/>
            <person name="Jaillon O."/>
            <person name="Duret L."/>
            <person name="Noel B."/>
            <person name="Jubin C."/>
            <person name="Porcel B.M."/>
            <person name="Segurens B."/>
            <person name="Daubin V."/>
            <person name="Anthouard V."/>
            <person name="Aiach N."/>
            <person name="Arnaiz O."/>
            <person name="Billaut A."/>
            <person name="Beisson J."/>
            <person name="Blanc I."/>
            <person name="Bouhouche K."/>
            <person name="Camara F."/>
            <person name="Duharcourt S."/>
            <person name="Guigo R."/>
            <person name="Gogendeau D."/>
            <person name="Katinka M."/>
            <person name="Keller A.-M."/>
            <person name="Kissmehl R."/>
            <person name="Klotz C."/>
            <person name="Koll F."/>
            <person name="Le Moue A."/>
            <person name="Lepere C."/>
            <person name="Malinsky S."/>
            <person name="Nowacki M."/>
            <person name="Nowak J.K."/>
            <person name="Plattner H."/>
            <person name="Poulain J."/>
            <person name="Ruiz F."/>
            <person name="Serrano V."/>
            <person name="Zagulski M."/>
            <person name="Dessen P."/>
            <person name="Betermier M."/>
            <person name="Weissenbach J."/>
            <person name="Scarpelli C."/>
            <person name="Schachter V."/>
            <person name="Sperling L."/>
            <person name="Meyer E."/>
            <person name="Cohen J."/>
            <person name="Wincker P."/>
        </authorList>
    </citation>
    <scope>NUCLEOTIDE SEQUENCE [LARGE SCALE GENOMIC DNA]</scope>
    <source>
        <strain evidence="2 3">Stock d4-2</strain>
    </source>
</reference>
<dbReference type="InParanoid" id="A0D2D4"/>
<dbReference type="AlphaFoldDB" id="A0D2D4"/>
<evidence type="ECO:0000313" key="2">
    <source>
        <dbReference type="EMBL" id="CAK77201.1"/>
    </source>
</evidence>
<dbReference type="HOGENOM" id="CLU_451644_0_0_1"/>
<dbReference type="KEGG" id="ptm:GSPATT00012707001"/>
<accession>A0D2D4</accession>
<dbReference type="Proteomes" id="UP000000600">
    <property type="component" value="Unassembled WGS sequence"/>
</dbReference>
<proteinExistence type="predicted"/>
<keyword evidence="3" id="KW-1185">Reference proteome</keyword>
<dbReference type="RefSeq" id="XP_001444598.1">
    <property type="nucleotide sequence ID" value="XM_001444561.1"/>
</dbReference>
<organism evidence="2 3">
    <name type="scientific">Paramecium tetraurelia</name>
    <dbReference type="NCBI Taxonomy" id="5888"/>
    <lineage>
        <taxon>Eukaryota</taxon>
        <taxon>Sar</taxon>
        <taxon>Alveolata</taxon>
        <taxon>Ciliophora</taxon>
        <taxon>Intramacronucleata</taxon>
        <taxon>Oligohymenophorea</taxon>
        <taxon>Peniculida</taxon>
        <taxon>Parameciidae</taxon>
        <taxon>Paramecium</taxon>
    </lineage>
</organism>
<gene>
    <name evidence="2" type="ORF">GSPATT00012707001</name>
</gene>
<dbReference type="OrthoDB" id="300198at2759"/>
<sequence length="627" mass="72037">MSASVADNASEREMIDFSEDEHLSFFYNIDQIYTELPGVISNYGTFAQSLQICRQLSNQIIRNSIAEAQERFILRNIPINAINELQAQTNLILNCNLNDGGIEEETCQLDEDYEPEPIYSDRWRRNRVLVMQEVESQEKEDIDEKLNNDNSKSISKSKLFDTRKNTVRLPTTPPAPNQMGAKLIQVYQEEFEDEFEDKLRNAKLYEMKKKNEIEQKKKEDKLQSQIEKKDGATQKYTYDFDGKIILARAIKMDKLQPTNQKLRVELKEQTRQDQQPSVKKGGRRDSTKINRPQCPEQEIPNRVIQERRDAAKEVIGDKALRIDKTSQFPYEVFTMNNGVKLYYEQKMKEGVRHQISDSAENLQIKLSGSNLVSGDDAAQFASQIRLTKAEYQLITDAQTLQQTRQQFLPSENINIPEHDQQVTQQSILLKKNKANLSNPNHLTDSKQVQFNAGISQLNPFKRESPILQSAQTERIQLKNVKMIENLIVTGVPDTPKSSKPDQPPTSLPDNASTNPIDLFNQQLLTQKEWGKQGGGKTSYFPPVKQQKRSLETKAYKGSLEQMYKMPRERLVAQTGRTAMNFYKQNSDGIYILIMGFSGAKKIGKSVSDGFMQTFYTTHTKFSEKLRQ</sequence>
<protein>
    <submittedName>
        <fullName evidence="2">Uncharacterized protein</fullName>
    </submittedName>
</protein>
<dbReference type="EMBL" id="CT868263">
    <property type="protein sequence ID" value="CAK77201.1"/>
    <property type="molecule type" value="Genomic_DNA"/>
</dbReference>
<dbReference type="OMA" id="NCNLNDG"/>
<evidence type="ECO:0000313" key="3">
    <source>
        <dbReference type="Proteomes" id="UP000000600"/>
    </source>
</evidence>